<reference evidence="2" key="1">
    <citation type="submission" date="2021-05" db="EMBL/GenBank/DDBJ databases">
        <title>Energy efficiency and biological interactions define the core microbiome of deep oligotrophic groundwater.</title>
        <authorList>
            <person name="Mehrshad M."/>
            <person name="Lopez-Fernandez M."/>
            <person name="Bell E."/>
            <person name="Bernier-Latmani R."/>
            <person name="Bertilsson S."/>
            <person name="Dopson M."/>
        </authorList>
    </citation>
    <scope>NUCLEOTIDE SEQUENCE</scope>
    <source>
        <strain evidence="2">Modern_marine.mb.64</strain>
    </source>
</reference>
<name>A0A948RWQ1_UNCEI</name>
<evidence type="ECO:0000313" key="2">
    <source>
        <dbReference type="EMBL" id="MBU2692435.1"/>
    </source>
</evidence>
<accession>A0A948RWQ1</accession>
<feature type="domain" description="DUF4037" evidence="1">
    <location>
        <begin position="151"/>
        <end position="248"/>
    </location>
</feature>
<dbReference type="AlphaFoldDB" id="A0A948RWQ1"/>
<sequence length="369" mass="41839">MKTKPLNSPFIPGLRLAESFYNEFVGPIISSQCPNLKYTAALVGSGSEVLEFDTEMSMDHHWGPRVMLFLSPKDYKKHKFECHEVLAEKLPAVFRGIATNFTEPDPNDGTQHLLPVDSGPINHRVEFFTFKGYFKNYFNIDIDKELQPADWLTLPHQKLRSIVAGAVFHDELGWGSIRKRFTWYPHDIWLYLLASGWSRIGEEEHLMGRAGHAGDNLGSSLIAARLVRDIMRLAFLMERVYPPYAKWFGSAFGRLECASKLEPLLIAAVEAANWQERELGLCAAYSVVAEMHNSLGLTKPLPVIPSVFWCRPFKVIHGETFAKELKACIKDPVVKDIASKRLIGNIDLFSDNVDLLEDSSRRLSLLELY</sequence>
<organism evidence="2 3">
    <name type="scientific">Eiseniibacteriota bacterium</name>
    <dbReference type="NCBI Taxonomy" id="2212470"/>
    <lineage>
        <taxon>Bacteria</taxon>
        <taxon>Candidatus Eiseniibacteriota</taxon>
    </lineage>
</organism>
<dbReference type="EMBL" id="JAHJDP010000091">
    <property type="protein sequence ID" value="MBU2692435.1"/>
    <property type="molecule type" value="Genomic_DNA"/>
</dbReference>
<dbReference type="Proteomes" id="UP000777784">
    <property type="component" value="Unassembled WGS sequence"/>
</dbReference>
<dbReference type="InterPro" id="IPR025117">
    <property type="entry name" value="DUF4037"/>
</dbReference>
<evidence type="ECO:0000259" key="1">
    <source>
        <dbReference type="Pfam" id="PF13228"/>
    </source>
</evidence>
<evidence type="ECO:0000313" key="3">
    <source>
        <dbReference type="Proteomes" id="UP000777784"/>
    </source>
</evidence>
<comment type="caution">
    <text evidence="2">The sequence shown here is derived from an EMBL/GenBank/DDBJ whole genome shotgun (WGS) entry which is preliminary data.</text>
</comment>
<proteinExistence type="predicted"/>
<protein>
    <submittedName>
        <fullName evidence="2">DUF4037 domain-containing protein</fullName>
    </submittedName>
</protein>
<gene>
    <name evidence="2" type="ORF">KJ970_16040</name>
</gene>
<dbReference type="Pfam" id="PF13228">
    <property type="entry name" value="DUF4037"/>
    <property type="match status" value="1"/>
</dbReference>